<keyword evidence="3" id="KW-1185">Reference proteome</keyword>
<dbReference type="Pfam" id="PF09622">
    <property type="entry name" value="DUF2391"/>
    <property type="match status" value="1"/>
</dbReference>
<dbReference type="EMBL" id="JBHLWQ010000119">
    <property type="protein sequence ID" value="MFC0201163.1"/>
    <property type="molecule type" value="Genomic_DNA"/>
</dbReference>
<dbReference type="Proteomes" id="UP001589795">
    <property type="component" value="Unassembled WGS sequence"/>
</dbReference>
<proteinExistence type="predicted"/>
<keyword evidence="1" id="KW-1133">Transmembrane helix</keyword>
<reference evidence="2 3" key="1">
    <citation type="submission" date="2024-09" db="EMBL/GenBank/DDBJ databases">
        <authorList>
            <person name="Sun Q."/>
            <person name="Mori K."/>
        </authorList>
    </citation>
    <scope>NUCLEOTIDE SEQUENCE [LARGE SCALE GENOMIC DNA]</scope>
    <source>
        <strain evidence="2 3">CCM 7904</strain>
    </source>
</reference>
<comment type="caution">
    <text evidence="2">The sequence shown here is derived from an EMBL/GenBank/DDBJ whole genome shotgun (WGS) entry which is preliminary data.</text>
</comment>
<feature type="transmembrane region" description="Helical" evidence="1">
    <location>
        <begin position="54"/>
        <end position="74"/>
    </location>
</feature>
<dbReference type="RefSeq" id="WP_265507010.1">
    <property type="nucleotide sequence ID" value="NZ_JAOTBE010000022.1"/>
</dbReference>
<feature type="transmembrane region" description="Helical" evidence="1">
    <location>
        <begin position="157"/>
        <end position="175"/>
    </location>
</feature>
<dbReference type="InterPro" id="IPR013416">
    <property type="entry name" value="CHP02587_IM"/>
</dbReference>
<accession>A0ABV6CK98</accession>
<dbReference type="NCBIfam" id="TIGR02587">
    <property type="entry name" value="TIGR02587 family membrane protein"/>
    <property type="match status" value="1"/>
</dbReference>
<feature type="transmembrane region" description="Helical" evidence="1">
    <location>
        <begin position="86"/>
        <end position="107"/>
    </location>
</feature>
<name>A0ABV6CK98_9RHOB</name>
<protein>
    <submittedName>
        <fullName evidence="2">TIGR02587 family membrane protein</fullName>
    </submittedName>
</protein>
<evidence type="ECO:0000313" key="2">
    <source>
        <dbReference type="EMBL" id="MFC0201163.1"/>
    </source>
</evidence>
<feature type="transmembrane region" description="Helical" evidence="1">
    <location>
        <begin position="20"/>
        <end position="42"/>
    </location>
</feature>
<feature type="transmembrane region" description="Helical" evidence="1">
    <location>
        <begin position="226"/>
        <end position="249"/>
    </location>
</feature>
<keyword evidence="1" id="KW-0812">Transmembrane</keyword>
<dbReference type="InterPro" id="IPR024464">
    <property type="entry name" value="DUF2391"/>
</dbReference>
<keyword evidence="1" id="KW-0472">Membrane</keyword>
<sequence>MSSATPAGADRHSTPSTGKFFAGVGRAFAGALLFALPMLMTMEMWWLGFTLEPWRIVVMLLAMLPLLMGLSRFGGFRRTDRFRDDLADVLVAIMVAAVASTVVLFLFAVATIDMPPREIVGKIAIQMFPASIGAMLARSQMGETSESDREESEPSYLGELFLMGVGALYLSLNIAPTEEIVLIALKMSVWHEVSLLGLSLVLMHGLVYSVGFKGGTIRGDRSFIEVFARFTCVGYVVVALVSLGVLWIFAQTGESSLQEVLSTVIVMSFPGAIGAAAARLVL</sequence>
<evidence type="ECO:0000313" key="3">
    <source>
        <dbReference type="Proteomes" id="UP001589795"/>
    </source>
</evidence>
<feature type="transmembrane region" description="Helical" evidence="1">
    <location>
        <begin position="261"/>
        <end position="281"/>
    </location>
</feature>
<organism evidence="2 3">
    <name type="scientific">Paracoccus rhizosphaerae</name>
    <dbReference type="NCBI Taxonomy" id="1133347"/>
    <lineage>
        <taxon>Bacteria</taxon>
        <taxon>Pseudomonadati</taxon>
        <taxon>Pseudomonadota</taxon>
        <taxon>Alphaproteobacteria</taxon>
        <taxon>Rhodobacterales</taxon>
        <taxon>Paracoccaceae</taxon>
        <taxon>Paracoccus</taxon>
    </lineage>
</organism>
<gene>
    <name evidence="2" type="ORF">ACFFIZ_12815</name>
</gene>
<feature type="transmembrane region" description="Helical" evidence="1">
    <location>
        <begin position="195"/>
        <end position="214"/>
    </location>
</feature>
<evidence type="ECO:0000256" key="1">
    <source>
        <dbReference type="SAM" id="Phobius"/>
    </source>
</evidence>